<evidence type="ECO:0000313" key="14">
    <source>
        <dbReference type="Proteomes" id="UP000243015"/>
    </source>
</evidence>
<comment type="similarity">
    <text evidence="3">Belongs to the R-transferase family.</text>
</comment>
<feature type="transmembrane region" description="Helical" evidence="10">
    <location>
        <begin position="667"/>
        <end position="687"/>
    </location>
</feature>
<dbReference type="PANTHER" id="PTHR31806:SF5">
    <property type="entry name" value="PURINE-CYTOSINE PERMEASE FCY21"/>
    <property type="match status" value="1"/>
</dbReference>
<feature type="transmembrane region" description="Helical" evidence="10">
    <location>
        <begin position="464"/>
        <end position="482"/>
    </location>
</feature>
<evidence type="ECO:0000256" key="4">
    <source>
        <dbReference type="ARBA" id="ARBA00012025"/>
    </source>
</evidence>
<dbReference type="InterPro" id="IPR026030">
    <property type="entry name" value="Pur-cyt_permease_Fcy2/21/22"/>
</dbReference>
<feature type="transmembrane region" description="Helical" evidence="10">
    <location>
        <begin position="727"/>
        <end position="751"/>
    </location>
</feature>
<evidence type="ECO:0000313" key="13">
    <source>
        <dbReference type="EMBL" id="OAL62322.1"/>
    </source>
</evidence>
<dbReference type="GO" id="GO:0005886">
    <property type="term" value="C:plasma membrane"/>
    <property type="evidence" value="ECO:0007669"/>
    <property type="project" value="TreeGrafter"/>
</dbReference>
<comment type="caution">
    <text evidence="13">The sequence shown here is derived from an EMBL/GenBank/DDBJ whole genome shotgun (WGS) entry which is preliminary data.</text>
</comment>
<dbReference type="EC" id="2.3.2.8" evidence="4"/>
<name>A0A178EQK1_TRIRU</name>
<evidence type="ECO:0000259" key="11">
    <source>
        <dbReference type="Pfam" id="PF04376"/>
    </source>
</evidence>
<dbReference type="Gene3D" id="1.10.4160.10">
    <property type="entry name" value="Hydantoin permease"/>
    <property type="match status" value="1"/>
</dbReference>
<sequence>MADLKMTEMSYFSPMGYQRNTCGYCKKAEGTVHADWKGASYYASSTAVRVEEYEALMDRGWRRSGSLYYKPNLARSCCPHYTIRLDPSQYKPRRDQRRALNRWTAFVLGAEYAHAAARLCPRSRQEKKRHNQTFDLGQRVHEMEYPSLPRPVNPLTKRTIEPAHKFEINLESDSFSVAKFELFLRYQTTIHKEHESRWKHSDFKRFLCSGIKQKTVKHTVTQEDGSTTTVERKLGSYHQCYRLDGKLVAVAVLDLLPHSVSSVYIFYDPEYEKFELGKISAMREIALTQEMHFQHYYMDPETFEWHSLDDVFAPKLDNQRYFSTSGQQVPDVYEDIPDEDAMSLFDLHMPGVLTVEQLKSTVDLDHWNLLIRGMLVEMIDLVGWETSSVKNPQAIKGRQPSPGGTAFAPGYIEKHPAPPTESSAPAPLTVQSYISTFWSRLASWGVELRGIVPVDLKDRTDRNVFSLFVLWFTISCNLLPVITGMVGTLSLKLSLRDASLKWAWIPTLISLVVATGFGGKYLANQQTPPPTTAVPILSFGGLLAGFLIPWAALSSDYCAYFHPSVNSKHVFAAVYAGLCLPNIPLMILGAAIGGAVPNIPSWSLAYETGSVGGILAAMLASAGGFGKFIIVLLTFSTLGNIAASIYSISLNFQLLLPIFLRVPRAIFAIVFIAIVIPVSIQAAVSFFVSLENFAAVISYWSATFVAIIAIEHVVFRKGDYSSYDATIWNDAAALPSGVAAITAGALSFALVVPCMLQTWFQGPIAKITGDIGFEVAMVLSGILYLPLRALEIKIRKRI</sequence>
<keyword evidence="7 10" id="KW-1133">Transmembrane helix</keyword>
<dbReference type="Pfam" id="PF02133">
    <property type="entry name" value="Transp_cyt_pur"/>
    <property type="match status" value="1"/>
</dbReference>
<dbReference type="GO" id="GO:0022857">
    <property type="term" value="F:transmembrane transporter activity"/>
    <property type="evidence" value="ECO:0007669"/>
    <property type="project" value="InterPro"/>
</dbReference>
<dbReference type="InterPro" id="IPR007472">
    <property type="entry name" value="N-end_Aminoacyl_Trfase_C"/>
</dbReference>
<evidence type="ECO:0000256" key="9">
    <source>
        <dbReference type="SAM" id="MobiDB-lite"/>
    </source>
</evidence>
<evidence type="ECO:0000256" key="6">
    <source>
        <dbReference type="ARBA" id="ARBA00022692"/>
    </source>
</evidence>
<evidence type="ECO:0000256" key="1">
    <source>
        <dbReference type="ARBA" id="ARBA00004141"/>
    </source>
</evidence>
<feature type="transmembrane region" description="Helical" evidence="10">
    <location>
        <begin position="693"/>
        <end position="715"/>
    </location>
</feature>
<feature type="domain" description="N-end rule aminoacyl transferase C-terminal" evidence="12">
    <location>
        <begin position="179"/>
        <end position="298"/>
    </location>
</feature>
<dbReference type="InterPro" id="IPR001248">
    <property type="entry name" value="Pur-cyt_permease"/>
</dbReference>
<evidence type="ECO:0000256" key="3">
    <source>
        <dbReference type="ARBA" id="ARBA00009991"/>
    </source>
</evidence>
<dbReference type="VEuPathDB" id="FungiDB:TERG_03523"/>
<evidence type="ECO:0000256" key="10">
    <source>
        <dbReference type="SAM" id="Phobius"/>
    </source>
</evidence>
<protein>
    <recommendedName>
        <fullName evidence="4">arginyltransferase</fullName>
        <ecNumber evidence="4">2.3.2.8</ecNumber>
    </recommendedName>
</protein>
<evidence type="ECO:0000256" key="5">
    <source>
        <dbReference type="ARBA" id="ARBA00022448"/>
    </source>
</evidence>
<dbReference type="Pfam" id="PF04376">
    <property type="entry name" value="ATE_N"/>
    <property type="match status" value="1"/>
</dbReference>
<evidence type="ECO:0000256" key="8">
    <source>
        <dbReference type="ARBA" id="ARBA00023136"/>
    </source>
</evidence>
<dbReference type="GO" id="GO:0004057">
    <property type="term" value="F:arginyl-tRNA--protein transferase activity"/>
    <property type="evidence" value="ECO:0007669"/>
    <property type="project" value="UniProtKB-EC"/>
</dbReference>
<keyword evidence="5" id="KW-0813">Transport</keyword>
<reference evidence="13 14" key="1">
    <citation type="submission" date="2016-05" db="EMBL/GenBank/DDBJ databases">
        <title>Genome sequencing of Trichophyton rubrum CMCC(F)T1i isolated from hair.</title>
        <authorList>
            <person name="Zhan P."/>
            <person name="Tao Y."/>
            <person name="Liu W."/>
        </authorList>
    </citation>
    <scope>NUCLEOTIDE SEQUENCE [LARGE SCALE GENOMIC DNA]</scope>
    <source>
        <strain evidence="14">CMCC(F)T1i</strain>
    </source>
</reference>
<evidence type="ECO:0000256" key="2">
    <source>
        <dbReference type="ARBA" id="ARBA00008974"/>
    </source>
</evidence>
<evidence type="ECO:0000256" key="7">
    <source>
        <dbReference type="ARBA" id="ARBA00022989"/>
    </source>
</evidence>
<feature type="domain" description="N-end aminoacyl transferase N-terminal" evidence="11">
    <location>
        <begin position="21"/>
        <end position="98"/>
    </location>
</feature>
<dbReference type="Proteomes" id="UP000243015">
    <property type="component" value="Unassembled WGS sequence"/>
</dbReference>
<gene>
    <name evidence="13" type="ORF">A7C99_6902</name>
</gene>
<feature type="transmembrane region" description="Helical" evidence="10">
    <location>
        <begin position="502"/>
        <end position="522"/>
    </location>
</feature>
<accession>A0A178EQK1</accession>
<dbReference type="VEuPathDB" id="FungiDB:TERG_03522"/>
<keyword evidence="6 10" id="KW-0812">Transmembrane</keyword>
<dbReference type="EMBL" id="LHPM01000019">
    <property type="protein sequence ID" value="OAL62322.1"/>
    <property type="molecule type" value="Genomic_DNA"/>
</dbReference>
<feature type="region of interest" description="Disordered" evidence="9">
    <location>
        <begin position="392"/>
        <end position="424"/>
    </location>
</feature>
<feature type="transmembrane region" description="Helical" evidence="10">
    <location>
        <begin position="534"/>
        <end position="553"/>
    </location>
</feature>
<dbReference type="Pfam" id="PF04377">
    <property type="entry name" value="ATE_C"/>
    <property type="match status" value="1"/>
</dbReference>
<feature type="transmembrane region" description="Helical" evidence="10">
    <location>
        <begin position="573"/>
        <end position="599"/>
    </location>
</feature>
<comment type="similarity">
    <text evidence="2">Belongs to the purine-cytosine permease (2.A.39) family.</text>
</comment>
<dbReference type="PANTHER" id="PTHR31806">
    <property type="entry name" value="PURINE-CYTOSINE PERMEASE FCY2-RELATED"/>
    <property type="match status" value="1"/>
</dbReference>
<keyword evidence="13" id="KW-0808">Transferase</keyword>
<evidence type="ECO:0000259" key="12">
    <source>
        <dbReference type="Pfam" id="PF04377"/>
    </source>
</evidence>
<feature type="transmembrane region" description="Helical" evidence="10">
    <location>
        <begin position="611"/>
        <end position="635"/>
    </location>
</feature>
<feature type="transmembrane region" description="Helical" evidence="10">
    <location>
        <begin position="771"/>
        <end position="790"/>
    </location>
</feature>
<dbReference type="InterPro" id="IPR007471">
    <property type="entry name" value="N-end_Aminoacyl_Trfase_N"/>
</dbReference>
<dbReference type="AlphaFoldDB" id="A0A178EQK1"/>
<keyword evidence="8 10" id="KW-0472">Membrane</keyword>
<comment type="subcellular location">
    <subcellularLocation>
        <location evidence="1">Membrane</location>
        <topology evidence="1">Multi-pass membrane protein</topology>
    </subcellularLocation>
</comment>
<organism evidence="13 14">
    <name type="scientific">Trichophyton rubrum</name>
    <name type="common">Athlete's foot fungus</name>
    <name type="synonym">Epidermophyton rubrum</name>
    <dbReference type="NCBI Taxonomy" id="5551"/>
    <lineage>
        <taxon>Eukaryota</taxon>
        <taxon>Fungi</taxon>
        <taxon>Dikarya</taxon>
        <taxon>Ascomycota</taxon>
        <taxon>Pezizomycotina</taxon>
        <taxon>Eurotiomycetes</taxon>
        <taxon>Eurotiomycetidae</taxon>
        <taxon>Onygenales</taxon>
        <taxon>Arthrodermataceae</taxon>
        <taxon>Trichophyton</taxon>
    </lineage>
</organism>
<proteinExistence type="inferred from homology"/>